<reference evidence="2" key="1">
    <citation type="submission" date="2023-04" db="EMBL/GenBank/DDBJ databases">
        <authorList>
            <person name="Vijverberg K."/>
            <person name="Xiong W."/>
            <person name="Schranz E."/>
        </authorList>
    </citation>
    <scope>NUCLEOTIDE SEQUENCE</scope>
</reference>
<protein>
    <recommendedName>
        <fullName evidence="4">Transposase MuDR plant domain-containing protein</fullName>
    </recommendedName>
</protein>
<dbReference type="AlphaFoldDB" id="A0AA35ZI88"/>
<evidence type="ECO:0000313" key="2">
    <source>
        <dbReference type="EMBL" id="CAI9292711.1"/>
    </source>
</evidence>
<evidence type="ECO:0000313" key="3">
    <source>
        <dbReference type="Proteomes" id="UP001177003"/>
    </source>
</evidence>
<feature type="compositionally biased region" description="Polar residues" evidence="1">
    <location>
        <begin position="213"/>
        <end position="224"/>
    </location>
</feature>
<feature type="compositionally biased region" description="Low complexity" evidence="1">
    <location>
        <begin position="37"/>
        <end position="48"/>
    </location>
</feature>
<dbReference type="Proteomes" id="UP001177003">
    <property type="component" value="Chromosome 7"/>
</dbReference>
<keyword evidence="3" id="KW-1185">Reference proteome</keyword>
<evidence type="ECO:0000256" key="1">
    <source>
        <dbReference type="SAM" id="MobiDB-lite"/>
    </source>
</evidence>
<proteinExistence type="predicted"/>
<name>A0AA35ZI88_LACSI</name>
<dbReference type="EMBL" id="OX465083">
    <property type="protein sequence ID" value="CAI9292711.1"/>
    <property type="molecule type" value="Genomic_DNA"/>
</dbReference>
<sequence>MQTPTMEPNMESLIEVESVKDPNMEPLIIEPFSEALGGSSYSEGSGDSSDSDLIVDEDNLLDDPQVDMHDFYLNIDDNLEWVGDAPITIENVAMCDEETKMINTDVLQSESSSDEGKMSKRRNKIRATERALINDAAQVSDPFYILQTFLSSKEAKDIIYLHAIETRRELDIVKNDKNRARVVCKGTIPDMGILETSRKGGPSKTSGKGGPSQRNINGGPSQTCEKGGPSKKKSAVKVDESNKCPWKLFVSKWKKDDDWTVKMYEKEHKCLQTRKIKACNYKFLSKQILEQLESNLEIQSGL</sequence>
<accession>A0AA35ZI88</accession>
<organism evidence="2 3">
    <name type="scientific">Lactuca saligna</name>
    <name type="common">Willowleaf lettuce</name>
    <dbReference type="NCBI Taxonomy" id="75948"/>
    <lineage>
        <taxon>Eukaryota</taxon>
        <taxon>Viridiplantae</taxon>
        <taxon>Streptophyta</taxon>
        <taxon>Embryophyta</taxon>
        <taxon>Tracheophyta</taxon>
        <taxon>Spermatophyta</taxon>
        <taxon>Magnoliopsida</taxon>
        <taxon>eudicotyledons</taxon>
        <taxon>Gunneridae</taxon>
        <taxon>Pentapetalae</taxon>
        <taxon>asterids</taxon>
        <taxon>campanulids</taxon>
        <taxon>Asterales</taxon>
        <taxon>Asteraceae</taxon>
        <taxon>Cichorioideae</taxon>
        <taxon>Cichorieae</taxon>
        <taxon>Lactucinae</taxon>
        <taxon>Lactuca</taxon>
    </lineage>
</organism>
<feature type="region of interest" description="Disordered" evidence="1">
    <location>
        <begin position="193"/>
        <end position="236"/>
    </location>
</feature>
<evidence type="ECO:0008006" key="4">
    <source>
        <dbReference type="Google" id="ProtNLM"/>
    </source>
</evidence>
<gene>
    <name evidence="2" type="ORF">LSALG_LOCUS31763</name>
</gene>
<feature type="region of interest" description="Disordered" evidence="1">
    <location>
        <begin position="35"/>
        <end position="55"/>
    </location>
</feature>